<reference evidence="1 2" key="1">
    <citation type="submission" date="2019-08" db="EMBL/GenBank/DDBJ databases">
        <title>Bacillus genomes from the desert of Cuatro Cienegas, Coahuila.</title>
        <authorList>
            <person name="Olmedo-Alvarez G."/>
        </authorList>
    </citation>
    <scope>NUCLEOTIDE SEQUENCE [LARGE SCALE GENOMIC DNA]</scope>
    <source>
        <strain evidence="1 2">CH40_1T</strain>
    </source>
</reference>
<name>A0A5D4KEW5_9BACI</name>
<dbReference type="EMBL" id="VTEH01000005">
    <property type="protein sequence ID" value="TYR75854.1"/>
    <property type="molecule type" value="Genomic_DNA"/>
</dbReference>
<dbReference type="AlphaFoldDB" id="A0A5D4KEW5"/>
<proteinExistence type="predicted"/>
<evidence type="ECO:0000313" key="2">
    <source>
        <dbReference type="Proteomes" id="UP000323317"/>
    </source>
</evidence>
<sequence length="125" mass="14545">MKKLLIAVFLIFFLFLGFVTLRFGSALTQEGNPVPYLAAIGQYELSNNGYHEVLRTTNRIRYISEFEDKYPLGMAIEYMESLGWEFKEQIGSGLIFEKGGDTITIETRQYSKHYFIWDIPKEILN</sequence>
<evidence type="ECO:0000313" key="1">
    <source>
        <dbReference type="EMBL" id="TYR75854.1"/>
    </source>
</evidence>
<comment type="caution">
    <text evidence="1">The sequence shown here is derived from an EMBL/GenBank/DDBJ whole genome shotgun (WGS) entry which is preliminary data.</text>
</comment>
<dbReference type="Proteomes" id="UP000323317">
    <property type="component" value="Unassembled WGS sequence"/>
</dbReference>
<protein>
    <submittedName>
        <fullName evidence="1">Uncharacterized protein</fullName>
    </submittedName>
</protein>
<accession>A0A5D4KEW5</accession>
<dbReference type="RefSeq" id="WP_148946595.1">
    <property type="nucleotide sequence ID" value="NZ_VTEH01000005.1"/>
</dbReference>
<gene>
    <name evidence="1" type="ORF">FZC79_09570</name>
</gene>
<organism evidence="1 2">
    <name type="scientific">Rossellomorea vietnamensis</name>
    <dbReference type="NCBI Taxonomy" id="218284"/>
    <lineage>
        <taxon>Bacteria</taxon>
        <taxon>Bacillati</taxon>
        <taxon>Bacillota</taxon>
        <taxon>Bacilli</taxon>
        <taxon>Bacillales</taxon>
        <taxon>Bacillaceae</taxon>
        <taxon>Rossellomorea</taxon>
    </lineage>
</organism>